<dbReference type="Pfam" id="PF12582">
    <property type="entry name" value="DUF3757"/>
    <property type="match status" value="1"/>
</dbReference>
<dbReference type="EMBL" id="MOBQ01000003">
    <property type="protein sequence ID" value="RON52518.1"/>
    <property type="molecule type" value="Genomic_DNA"/>
</dbReference>
<comment type="caution">
    <text evidence="1">The sequence shown here is derived from an EMBL/GenBank/DDBJ whole genome shotgun (WGS) entry which is preliminary data.</text>
</comment>
<evidence type="ECO:0000313" key="2">
    <source>
        <dbReference type="Proteomes" id="UP000285349"/>
    </source>
</evidence>
<reference evidence="1 2" key="1">
    <citation type="submission" date="2016-10" db="EMBL/GenBank/DDBJ databases">
        <title>Comparative genome analysis of multiple Pseudomonas spp. focuses on biocontrol and plant growth promoting traits.</title>
        <authorList>
            <person name="Tao X.-Y."/>
            <person name="Taylor C.G."/>
        </authorList>
    </citation>
    <scope>NUCLEOTIDE SEQUENCE [LARGE SCALE GENOMIC DNA]</scope>
    <source>
        <strain evidence="1 2">37A10</strain>
    </source>
</reference>
<sequence length="155" mass="17397">MRLGLGCLPLVLYSAFVEARNQYFNVSMWPDSEEACPLPQEIKKHAEIFTSPAKTDDAEWVGVLVGGQNEGVTDFEKGLFVLTQDDYNGVGVLSSCIYRTSGGKYLNLRLELGKQYQRTMWIERVSQWKPSSDHPSPVMLECDSKDLAGCAFHLE</sequence>
<name>A0A423KHF9_9PSED</name>
<organism evidence="1 2">
    <name type="scientific">Pseudomonas frederiksbergensis</name>
    <dbReference type="NCBI Taxonomy" id="104087"/>
    <lineage>
        <taxon>Bacteria</taxon>
        <taxon>Pseudomonadati</taxon>
        <taxon>Pseudomonadota</taxon>
        <taxon>Gammaproteobacteria</taxon>
        <taxon>Pseudomonadales</taxon>
        <taxon>Pseudomonadaceae</taxon>
        <taxon>Pseudomonas</taxon>
    </lineage>
</organism>
<evidence type="ECO:0000313" key="1">
    <source>
        <dbReference type="EMBL" id="RON52518.1"/>
    </source>
</evidence>
<proteinExistence type="predicted"/>
<gene>
    <name evidence="1" type="ORF">BK666_02780</name>
</gene>
<evidence type="ECO:0008006" key="3">
    <source>
        <dbReference type="Google" id="ProtNLM"/>
    </source>
</evidence>
<dbReference type="Proteomes" id="UP000285349">
    <property type="component" value="Unassembled WGS sequence"/>
</dbReference>
<dbReference type="AlphaFoldDB" id="A0A423KHF9"/>
<protein>
    <recommendedName>
        <fullName evidence="3">DUF3757 domain-containing protein</fullName>
    </recommendedName>
</protein>
<dbReference type="InterPro" id="IPR022231">
    <property type="entry name" value="DUF3757"/>
</dbReference>
<accession>A0A423KHF9</accession>